<protein>
    <submittedName>
        <fullName evidence="1">Uncharacterized protein</fullName>
    </submittedName>
</protein>
<dbReference type="AlphaFoldDB" id="A0AAV6YD68"/>
<name>A0AAV6YD68_ENGPU</name>
<evidence type="ECO:0000313" key="2">
    <source>
        <dbReference type="Proteomes" id="UP000824782"/>
    </source>
</evidence>
<dbReference type="Proteomes" id="UP000824782">
    <property type="component" value="Unassembled WGS sequence"/>
</dbReference>
<gene>
    <name evidence="1" type="ORF">GDO81_018670</name>
</gene>
<evidence type="ECO:0000313" key="1">
    <source>
        <dbReference type="EMBL" id="KAG8534746.1"/>
    </source>
</evidence>
<accession>A0AAV6YD68</accession>
<comment type="caution">
    <text evidence="1">The sequence shown here is derived from an EMBL/GenBank/DDBJ whole genome shotgun (WGS) entry which is preliminary data.</text>
</comment>
<reference evidence="1" key="1">
    <citation type="thesis" date="2020" institute="ProQuest LLC" country="789 East Eisenhower Parkway, Ann Arbor, MI, USA">
        <title>Comparative Genomics and Chromosome Evolution.</title>
        <authorList>
            <person name="Mudd A.B."/>
        </authorList>
    </citation>
    <scope>NUCLEOTIDE SEQUENCE</scope>
    <source>
        <strain evidence="1">237g6f4</strain>
        <tissue evidence="1">Blood</tissue>
    </source>
</reference>
<organism evidence="1 2">
    <name type="scientific">Engystomops pustulosus</name>
    <name type="common">Tungara frog</name>
    <name type="synonym">Physalaemus pustulosus</name>
    <dbReference type="NCBI Taxonomy" id="76066"/>
    <lineage>
        <taxon>Eukaryota</taxon>
        <taxon>Metazoa</taxon>
        <taxon>Chordata</taxon>
        <taxon>Craniata</taxon>
        <taxon>Vertebrata</taxon>
        <taxon>Euteleostomi</taxon>
        <taxon>Amphibia</taxon>
        <taxon>Batrachia</taxon>
        <taxon>Anura</taxon>
        <taxon>Neobatrachia</taxon>
        <taxon>Hyloidea</taxon>
        <taxon>Leptodactylidae</taxon>
        <taxon>Leiuperinae</taxon>
        <taxon>Engystomops</taxon>
    </lineage>
</organism>
<proteinExistence type="predicted"/>
<sequence>MKFVARKRKLACGFPMFGSLSRKYEVAYIPRSCGIFVYSEDISIVINKNESSHFCVIICFIKSEESNKKASRSLTYFCRYMST</sequence>
<keyword evidence="2" id="KW-1185">Reference proteome</keyword>
<dbReference type="EMBL" id="WNYA01092329">
    <property type="protein sequence ID" value="KAG8534746.1"/>
    <property type="molecule type" value="Genomic_DNA"/>
</dbReference>